<dbReference type="PANTHER" id="PTHR44688">
    <property type="entry name" value="DNA-BINDING TRANSCRIPTIONAL ACTIVATOR DEVR_DOSR"/>
    <property type="match status" value="1"/>
</dbReference>
<feature type="domain" description="HTH luxR-type" evidence="4">
    <location>
        <begin position="768"/>
        <end position="837"/>
    </location>
</feature>
<dbReference type="SUPFAM" id="SSF46894">
    <property type="entry name" value="C-terminal effector domain of the bipartite response regulators"/>
    <property type="match status" value="1"/>
</dbReference>
<dbReference type="CDD" id="cd06170">
    <property type="entry name" value="LuxR_C_like"/>
    <property type="match status" value="1"/>
</dbReference>
<gene>
    <name evidence="5" type="ORF">SAMN05660462_01297</name>
</gene>
<dbReference type="PANTHER" id="PTHR44688:SF16">
    <property type="entry name" value="DNA-BINDING TRANSCRIPTIONAL ACTIVATOR DEVR_DOSR"/>
    <property type="match status" value="1"/>
</dbReference>
<dbReference type="PROSITE" id="PS50043">
    <property type="entry name" value="HTH_LUXR_2"/>
    <property type="match status" value="1"/>
</dbReference>
<dbReference type="PRINTS" id="PR00038">
    <property type="entry name" value="HTHLUXR"/>
</dbReference>
<evidence type="ECO:0000256" key="3">
    <source>
        <dbReference type="ARBA" id="ARBA00023163"/>
    </source>
</evidence>
<dbReference type="Proteomes" id="UP000198625">
    <property type="component" value="Unassembled WGS sequence"/>
</dbReference>
<evidence type="ECO:0000259" key="4">
    <source>
        <dbReference type="PROSITE" id="PS50043"/>
    </source>
</evidence>
<keyword evidence="2" id="KW-0238">DNA-binding</keyword>
<dbReference type="GO" id="GO:0006355">
    <property type="term" value="P:regulation of DNA-templated transcription"/>
    <property type="evidence" value="ECO:0007669"/>
    <property type="project" value="InterPro"/>
</dbReference>
<dbReference type="RefSeq" id="WP_176967897.1">
    <property type="nucleotide sequence ID" value="NZ_FNQE01000012.1"/>
</dbReference>
<name>A0A1H3NYX7_9FIRM</name>
<dbReference type="GO" id="GO:0003677">
    <property type="term" value="F:DNA binding"/>
    <property type="evidence" value="ECO:0007669"/>
    <property type="project" value="UniProtKB-KW"/>
</dbReference>
<dbReference type="Gene3D" id="1.25.40.10">
    <property type="entry name" value="Tetratricopeptide repeat domain"/>
    <property type="match status" value="1"/>
</dbReference>
<dbReference type="Gene3D" id="1.10.10.10">
    <property type="entry name" value="Winged helix-like DNA-binding domain superfamily/Winged helix DNA-binding domain"/>
    <property type="match status" value="1"/>
</dbReference>
<dbReference type="InterPro" id="IPR027417">
    <property type="entry name" value="P-loop_NTPase"/>
</dbReference>
<keyword evidence="1" id="KW-0805">Transcription regulation</keyword>
<reference evidence="5 6" key="1">
    <citation type="submission" date="2016-10" db="EMBL/GenBank/DDBJ databases">
        <authorList>
            <person name="de Groot N.N."/>
        </authorList>
    </citation>
    <scope>NUCLEOTIDE SEQUENCE [LARGE SCALE GENOMIC DNA]</scope>
    <source>
        <strain evidence="5 6">DSM 21650</strain>
    </source>
</reference>
<dbReference type="EMBL" id="FNQE01000012">
    <property type="protein sequence ID" value="SDY94077.1"/>
    <property type="molecule type" value="Genomic_DNA"/>
</dbReference>
<dbReference type="InterPro" id="IPR000792">
    <property type="entry name" value="Tscrpt_reg_LuxR_C"/>
</dbReference>
<keyword evidence="3" id="KW-0804">Transcription</keyword>
<dbReference type="InterPro" id="IPR016032">
    <property type="entry name" value="Sig_transdc_resp-reg_C-effctor"/>
</dbReference>
<evidence type="ECO:0000256" key="1">
    <source>
        <dbReference type="ARBA" id="ARBA00023015"/>
    </source>
</evidence>
<dbReference type="SUPFAM" id="SSF52540">
    <property type="entry name" value="P-loop containing nucleoside triphosphate hydrolases"/>
    <property type="match status" value="1"/>
</dbReference>
<dbReference type="SMART" id="SM00421">
    <property type="entry name" value="HTH_LUXR"/>
    <property type="match status" value="1"/>
</dbReference>
<dbReference type="STRING" id="415015.SAMN05660462_01297"/>
<dbReference type="InterPro" id="IPR011990">
    <property type="entry name" value="TPR-like_helical_dom_sf"/>
</dbReference>
<dbReference type="Pfam" id="PF25873">
    <property type="entry name" value="WHD_MalT"/>
    <property type="match status" value="1"/>
</dbReference>
<dbReference type="InterPro" id="IPR059106">
    <property type="entry name" value="WHD_MalT"/>
</dbReference>
<evidence type="ECO:0000256" key="2">
    <source>
        <dbReference type="ARBA" id="ARBA00023125"/>
    </source>
</evidence>
<dbReference type="InterPro" id="IPR036388">
    <property type="entry name" value="WH-like_DNA-bd_sf"/>
</dbReference>
<proteinExistence type="predicted"/>
<keyword evidence="6" id="KW-1185">Reference proteome</keyword>
<evidence type="ECO:0000313" key="6">
    <source>
        <dbReference type="Proteomes" id="UP000198625"/>
    </source>
</evidence>
<accession>A0A1H3NYX7</accession>
<sequence length="838" mass="96519">MGYYPHLNDIYITERLKERLFEISNHPITTVTAPMGFGKTTAVNWWAKRLAKKHNKLTVLRQMIVTDSVTDFWSGFCRAFKSYPELTEQMKALGYPKDAQAISLLAEMLSDALSQSACPVYFIMDDLHLLEKSIVTPLLLLLSRNLPDYVHLILLSRNQIFNEKDRMCLGNLNCEIGADDLRLNRQELEAYAYRCGLAASSEEMDTLALTSEGWISMVYLNFKSYTQSGHWLSGSSDIFTLIHQVLLTPLPERQREFLILVGMTDEFTAEQAAYLWQDLDAEDLLDSLSKNNAFITRNENGIYRCHHMLRHCVRLMFAEKPEDYRRESYSRLGNWHLGQQEYIPSYFAFAAATDFPGLLATLTKDKAKSLNSEHSQAFFDWLTECPEEILLKHPPALVVCMVKMFSFHNIPEIKRMKSLLLKALEQDTDLTPQERDNLLGDAEVAESFLAYNDISAMSAYHRRACSLLDRTTMSIDPKGAWTFSAPSILMMYHRQPGYADSETAEMKECMPYYYQVSDGHGNGAEYSFAADLFYERGEMIDADISNRMALSAARRKNQHSVMLCCEFLDLRIALFHGDYEKVKQRSTEIREWLYKERQYTLLNTLDMCMGFLHALLCIPEFAPKWFAEGKLSEALVMFPATPMLHTFYNQLLLAQGEWTAVLARREECERLYVVYHNVLCEIWLHIQLAAALEQLGRHEGARRELRLALQLALPDDILLPFAESEIYILELLKELQGIGVYAEEIEHILPLAEQFRTARENIRREYLGENETYGLSERELEIARLAARRKTNLEIAEELHLAEGTVRNQLSRIFDKLGIGGEGKNKRNLLEDLLKIKK</sequence>
<protein>
    <submittedName>
        <fullName evidence="5">LuxR family transcriptional regulator, maltose regulon positive regulatory protein</fullName>
    </submittedName>
</protein>
<evidence type="ECO:0000313" key="5">
    <source>
        <dbReference type="EMBL" id="SDY94077.1"/>
    </source>
</evidence>
<dbReference type="AlphaFoldDB" id="A0A1H3NYX7"/>
<dbReference type="Gene3D" id="3.40.50.300">
    <property type="entry name" value="P-loop containing nucleotide triphosphate hydrolases"/>
    <property type="match status" value="1"/>
</dbReference>
<organism evidence="5 6">
    <name type="scientific">Proteiniborus ethanoligenes</name>
    <dbReference type="NCBI Taxonomy" id="415015"/>
    <lineage>
        <taxon>Bacteria</taxon>
        <taxon>Bacillati</taxon>
        <taxon>Bacillota</taxon>
        <taxon>Clostridia</taxon>
        <taxon>Eubacteriales</taxon>
        <taxon>Proteiniborus</taxon>
    </lineage>
</organism>
<dbReference type="Pfam" id="PF00196">
    <property type="entry name" value="GerE"/>
    <property type="match status" value="1"/>
</dbReference>